<comment type="caution">
    <text evidence="1">The sequence shown here is derived from an EMBL/GenBank/DDBJ whole genome shotgun (WGS) entry which is preliminary data.</text>
</comment>
<protein>
    <submittedName>
        <fullName evidence="1">Uncharacterized protein</fullName>
    </submittedName>
</protein>
<dbReference type="AlphaFoldDB" id="A0A6B2H5N0"/>
<gene>
    <name evidence="1" type="ORF">GWO68_00750</name>
</gene>
<name>A0A6B2H5N0_9BACT</name>
<reference evidence="1 2" key="1">
    <citation type="submission" date="2020-01" db="EMBL/GenBank/DDBJ databases">
        <authorList>
            <person name="Kim M.K."/>
        </authorList>
    </citation>
    <scope>NUCLEOTIDE SEQUENCE [LARGE SCALE GENOMIC DNA]</scope>
    <source>
        <strain evidence="1 2">BT213</strain>
    </source>
</reference>
<evidence type="ECO:0000313" key="1">
    <source>
        <dbReference type="EMBL" id="NDK54432.1"/>
    </source>
</evidence>
<dbReference type="Proteomes" id="UP000478546">
    <property type="component" value="Unassembled WGS sequence"/>
</dbReference>
<keyword evidence="2" id="KW-1185">Reference proteome</keyword>
<sequence>MANSKYYNGYAIFYDAAQQNNYRLTTYYTTNYSFNVRQHVFIEQAAELV</sequence>
<accession>A0A6B2H5N0</accession>
<evidence type="ECO:0000313" key="2">
    <source>
        <dbReference type="Proteomes" id="UP000478546"/>
    </source>
</evidence>
<proteinExistence type="predicted"/>
<dbReference type="EMBL" id="JAAEAA010000001">
    <property type="protein sequence ID" value="NDK54432.1"/>
    <property type="molecule type" value="Genomic_DNA"/>
</dbReference>
<organism evidence="1 2">
    <name type="scientific">Pontibacter fetidus</name>
    <dbReference type="NCBI Taxonomy" id="2700082"/>
    <lineage>
        <taxon>Bacteria</taxon>
        <taxon>Pseudomonadati</taxon>
        <taxon>Bacteroidota</taxon>
        <taxon>Cytophagia</taxon>
        <taxon>Cytophagales</taxon>
        <taxon>Hymenobacteraceae</taxon>
        <taxon>Pontibacter</taxon>
    </lineage>
</organism>
<dbReference type="RefSeq" id="WP_162344482.1">
    <property type="nucleotide sequence ID" value="NZ_JAAEAA010000001.1"/>
</dbReference>